<protein>
    <submittedName>
        <fullName evidence="5">AsnC family transcriptional regulator</fullName>
    </submittedName>
</protein>
<dbReference type="SMART" id="SM00344">
    <property type="entry name" value="HTH_ASNC"/>
    <property type="match status" value="1"/>
</dbReference>
<accession>A0A420WEY4</accession>
<dbReference type="PROSITE" id="PS00519">
    <property type="entry name" value="HTH_ASNC_1"/>
    <property type="match status" value="1"/>
</dbReference>
<evidence type="ECO:0000256" key="3">
    <source>
        <dbReference type="ARBA" id="ARBA00023163"/>
    </source>
</evidence>
<dbReference type="SUPFAM" id="SSF46785">
    <property type="entry name" value="Winged helix' DNA-binding domain"/>
    <property type="match status" value="1"/>
</dbReference>
<evidence type="ECO:0000313" key="5">
    <source>
        <dbReference type="EMBL" id="RKQ69535.1"/>
    </source>
</evidence>
<keyword evidence="2" id="KW-0238">DNA-binding</keyword>
<dbReference type="Pfam" id="PF01037">
    <property type="entry name" value="AsnC_trans_reg"/>
    <property type="match status" value="1"/>
</dbReference>
<dbReference type="GO" id="GO:0043565">
    <property type="term" value="F:sequence-specific DNA binding"/>
    <property type="evidence" value="ECO:0007669"/>
    <property type="project" value="InterPro"/>
</dbReference>
<dbReference type="Pfam" id="PF13404">
    <property type="entry name" value="HTH_AsnC-type"/>
    <property type="match status" value="1"/>
</dbReference>
<dbReference type="RefSeq" id="WP_121102341.1">
    <property type="nucleotide sequence ID" value="NZ_RBII01000002.1"/>
</dbReference>
<dbReference type="CDD" id="cd00090">
    <property type="entry name" value="HTH_ARSR"/>
    <property type="match status" value="1"/>
</dbReference>
<keyword evidence="3" id="KW-0804">Transcription</keyword>
<dbReference type="InterPro" id="IPR036390">
    <property type="entry name" value="WH_DNA-bd_sf"/>
</dbReference>
<dbReference type="GO" id="GO:0006355">
    <property type="term" value="P:regulation of DNA-templated transcription"/>
    <property type="evidence" value="ECO:0007669"/>
    <property type="project" value="UniProtKB-ARBA"/>
</dbReference>
<dbReference type="Gene3D" id="1.10.10.10">
    <property type="entry name" value="Winged helix-like DNA-binding domain superfamily/Winged helix DNA-binding domain"/>
    <property type="match status" value="1"/>
</dbReference>
<keyword evidence="1" id="KW-0805">Transcription regulation</keyword>
<keyword evidence="6" id="KW-1185">Reference proteome</keyword>
<dbReference type="InParanoid" id="A0A420WEY4"/>
<dbReference type="PRINTS" id="PR00033">
    <property type="entry name" value="HTHASNC"/>
</dbReference>
<dbReference type="InterPro" id="IPR011991">
    <property type="entry name" value="ArsR-like_HTH"/>
</dbReference>
<comment type="caution">
    <text evidence="5">The sequence shown here is derived from an EMBL/GenBank/DDBJ whole genome shotgun (WGS) entry which is preliminary data.</text>
</comment>
<feature type="domain" description="HTH asnC-type" evidence="4">
    <location>
        <begin position="2"/>
        <end position="63"/>
    </location>
</feature>
<dbReference type="InterPro" id="IPR019885">
    <property type="entry name" value="Tscrpt_reg_HTH_AsnC-type_CS"/>
</dbReference>
<name>A0A420WEY4_9PROT</name>
<gene>
    <name evidence="5" type="ORF">DES40_2336</name>
</gene>
<dbReference type="AlphaFoldDB" id="A0A420WEY4"/>
<dbReference type="InterPro" id="IPR019887">
    <property type="entry name" value="Tscrpt_reg_AsnC/Lrp_C"/>
</dbReference>
<dbReference type="Gene3D" id="3.30.70.920">
    <property type="match status" value="1"/>
</dbReference>
<dbReference type="InterPro" id="IPR019888">
    <property type="entry name" value="Tscrpt_reg_AsnC-like"/>
</dbReference>
<dbReference type="EMBL" id="RBII01000002">
    <property type="protein sequence ID" value="RKQ69535.1"/>
    <property type="molecule type" value="Genomic_DNA"/>
</dbReference>
<dbReference type="PANTHER" id="PTHR30154:SF34">
    <property type="entry name" value="TRANSCRIPTIONAL REGULATOR AZLB"/>
    <property type="match status" value="1"/>
</dbReference>
<dbReference type="PROSITE" id="PS50956">
    <property type="entry name" value="HTH_ASNC_2"/>
    <property type="match status" value="1"/>
</dbReference>
<evidence type="ECO:0000259" key="4">
    <source>
        <dbReference type="PROSITE" id="PS50956"/>
    </source>
</evidence>
<organism evidence="5 6">
    <name type="scientific">Litorimonas taeanensis</name>
    <dbReference type="NCBI Taxonomy" id="568099"/>
    <lineage>
        <taxon>Bacteria</taxon>
        <taxon>Pseudomonadati</taxon>
        <taxon>Pseudomonadota</taxon>
        <taxon>Alphaproteobacteria</taxon>
        <taxon>Maricaulales</taxon>
        <taxon>Robiginitomaculaceae</taxon>
    </lineage>
</organism>
<dbReference type="InterPro" id="IPR000485">
    <property type="entry name" value="AsnC-type_HTH_dom"/>
</dbReference>
<dbReference type="GO" id="GO:0043200">
    <property type="term" value="P:response to amino acid"/>
    <property type="evidence" value="ECO:0007669"/>
    <property type="project" value="TreeGrafter"/>
</dbReference>
<reference evidence="5 6" key="1">
    <citation type="submission" date="2018-10" db="EMBL/GenBank/DDBJ databases">
        <title>Genomic Encyclopedia of Type Strains, Phase IV (KMG-IV): sequencing the most valuable type-strain genomes for metagenomic binning, comparative biology and taxonomic classification.</title>
        <authorList>
            <person name="Goeker M."/>
        </authorList>
    </citation>
    <scope>NUCLEOTIDE SEQUENCE [LARGE SCALE GENOMIC DNA]</scope>
    <source>
        <strain evidence="5 6">DSM 22008</strain>
    </source>
</reference>
<proteinExistence type="predicted"/>
<evidence type="ECO:0000256" key="1">
    <source>
        <dbReference type="ARBA" id="ARBA00023015"/>
    </source>
</evidence>
<sequence>MIDSIDRKILGILQQNCRLPIADIGDKVGLSASACHRRIGILEKNGIIERYAARLNGEKLGFNMTFYVEVTLEGQSEAILSAFEKAAVARAEVLECHLMTGSADYLIKVAAPDTKDYERLYKRIIASLPHVSRIQSALVMKTVKRWGGYPAHGA</sequence>
<evidence type="ECO:0000313" key="6">
    <source>
        <dbReference type="Proteomes" id="UP000282211"/>
    </source>
</evidence>
<dbReference type="PANTHER" id="PTHR30154">
    <property type="entry name" value="LEUCINE-RESPONSIVE REGULATORY PROTEIN"/>
    <property type="match status" value="1"/>
</dbReference>
<dbReference type="GO" id="GO:0005829">
    <property type="term" value="C:cytosol"/>
    <property type="evidence" value="ECO:0007669"/>
    <property type="project" value="TreeGrafter"/>
</dbReference>
<dbReference type="InterPro" id="IPR036388">
    <property type="entry name" value="WH-like_DNA-bd_sf"/>
</dbReference>
<dbReference type="Proteomes" id="UP000282211">
    <property type="component" value="Unassembled WGS sequence"/>
</dbReference>
<dbReference type="SUPFAM" id="SSF54909">
    <property type="entry name" value="Dimeric alpha+beta barrel"/>
    <property type="match status" value="1"/>
</dbReference>
<dbReference type="InterPro" id="IPR011008">
    <property type="entry name" value="Dimeric_a/b-barrel"/>
</dbReference>
<dbReference type="OrthoDB" id="8085200at2"/>
<evidence type="ECO:0000256" key="2">
    <source>
        <dbReference type="ARBA" id="ARBA00023125"/>
    </source>
</evidence>